<name>A0ABD2MZK7_9CUCU</name>
<dbReference type="EMBL" id="JABFTP020000042">
    <property type="protein sequence ID" value="KAL3271866.1"/>
    <property type="molecule type" value="Genomic_DNA"/>
</dbReference>
<feature type="region of interest" description="Disordered" evidence="1">
    <location>
        <begin position="106"/>
        <end position="126"/>
    </location>
</feature>
<keyword evidence="3" id="KW-1185">Reference proteome</keyword>
<sequence>MIMLNKELHLDFLLRKLNQKFGGMQDYEDEDGSTTGPIKINIPLNTDVQEEPDIAIVVTPTNRILQNKYEMQIQLNKTPSEEKMNVGDIAGILGFQKATEVETTTSTGTANNITPGSKTKKFESTTRTTGSATTEFNAFFFLDPKSQVKVENNKYDDKFAHQSTLSIAAITENEFMEATTGTEKETTNLVPESITDAPLFQMDQAISFDSVTSAALSDSQRESVTPTDISPEKYQTTPWSLADITDTLQSNQTSQIPAIKKEKCSHHSKIH</sequence>
<feature type="region of interest" description="Disordered" evidence="1">
    <location>
        <begin position="252"/>
        <end position="271"/>
    </location>
</feature>
<feature type="region of interest" description="Disordered" evidence="1">
    <location>
        <begin position="216"/>
        <end position="236"/>
    </location>
</feature>
<evidence type="ECO:0000313" key="3">
    <source>
        <dbReference type="Proteomes" id="UP001516400"/>
    </source>
</evidence>
<evidence type="ECO:0000313" key="2">
    <source>
        <dbReference type="EMBL" id="KAL3271866.1"/>
    </source>
</evidence>
<dbReference type="Proteomes" id="UP001516400">
    <property type="component" value="Unassembled WGS sequence"/>
</dbReference>
<protein>
    <submittedName>
        <fullName evidence="2">Uncharacterized protein</fullName>
    </submittedName>
</protein>
<dbReference type="AlphaFoldDB" id="A0ABD2MZK7"/>
<proteinExistence type="predicted"/>
<comment type="caution">
    <text evidence="2">The sequence shown here is derived from an EMBL/GenBank/DDBJ whole genome shotgun (WGS) entry which is preliminary data.</text>
</comment>
<evidence type="ECO:0000256" key="1">
    <source>
        <dbReference type="SAM" id="MobiDB-lite"/>
    </source>
</evidence>
<accession>A0ABD2MZK7</accession>
<organism evidence="2 3">
    <name type="scientific">Cryptolaemus montrouzieri</name>
    <dbReference type="NCBI Taxonomy" id="559131"/>
    <lineage>
        <taxon>Eukaryota</taxon>
        <taxon>Metazoa</taxon>
        <taxon>Ecdysozoa</taxon>
        <taxon>Arthropoda</taxon>
        <taxon>Hexapoda</taxon>
        <taxon>Insecta</taxon>
        <taxon>Pterygota</taxon>
        <taxon>Neoptera</taxon>
        <taxon>Endopterygota</taxon>
        <taxon>Coleoptera</taxon>
        <taxon>Polyphaga</taxon>
        <taxon>Cucujiformia</taxon>
        <taxon>Coccinelloidea</taxon>
        <taxon>Coccinellidae</taxon>
        <taxon>Scymninae</taxon>
        <taxon>Scymnini</taxon>
        <taxon>Cryptolaemus</taxon>
    </lineage>
</organism>
<reference evidence="2 3" key="1">
    <citation type="journal article" date="2021" name="BMC Biol.">
        <title>Horizontally acquired antibacterial genes associated with adaptive radiation of ladybird beetles.</title>
        <authorList>
            <person name="Li H.S."/>
            <person name="Tang X.F."/>
            <person name="Huang Y.H."/>
            <person name="Xu Z.Y."/>
            <person name="Chen M.L."/>
            <person name="Du X.Y."/>
            <person name="Qiu B.Y."/>
            <person name="Chen P.T."/>
            <person name="Zhang W."/>
            <person name="Slipinski A."/>
            <person name="Escalona H.E."/>
            <person name="Waterhouse R.M."/>
            <person name="Zwick A."/>
            <person name="Pang H."/>
        </authorList>
    </citation>
    <scope>NUCLEOTIDE SEQUENCE [LARGE SCALE GENOMIC DNA]</scope>
    <source>
        <strain evidence="2">SYSU2018</strain>
    </source>
</reference>
<gene>
    <name evidence="2" type="ORF">HHI36_022336</name>
</gene>